<proteinExistence type="predicted"/>
<organism evidence="2 3">
    <name type="scientific">Poecilia formosa</name>
    <name type="common">Amazon molly</name>
    <name type="synonym">Limia formosa</name>
    <dbReference type="NCBI Taxonomy" id="48698"/>
    <lineage>
        <taxon>Eukaryota</taxon>
        <taxon>Metazoa</taxon>
        <taxon>Chordata</taxon>
        <taxon>Craniata</taxon>
        <taxon>Vertebrata</taxon>
        <taxon>Euteleostomi</taxon>
        <taxon>Actinopterygii</taxon>
        <taxon>Neopterygii</taxon>
        <taxon>Teleostei</taxon>
        <taxon>Neoteleostei</taxon>
        <taxon>Acanthomorphata</taxon>
        <taxon>Ovalentaria</taxon>
        <taxon>Atherinomorphae</taxon>
        <taxon>Cyprinodontiformes</taxon>
        <taxon>Poeciliidae</taxon>
        <taxon>Poeciliinae</taxon>
        <taxon>Poecilia</taxon>
    </lineage>
</organism>
<evidence type="ECO:0000313" key="2">
    <source>
        <dbReference type="Ensembl" id="ENSPFOP00000001137.2"/>
    </source>
</evidence>
<dbReference type="Ensembl" id="ENSPFOT00000001139.2">
    <property type="protein sequence ID" value="ENSPFOP00000001137.2"/>
    <property type="gene ID" value="ENSPFOG00000001232.2"/>
</dbReference>
<dbReference type="Proteomes" id="UP000028760">
    <property type="component" value="Unassembled WGS sequence"/>
</dbReference>
<sequence>QDKPTLKSLMKAIRESKEELTGHINQKTEHIQQSLTKIEQSLSTLAEQVQEMETRIGANEDNLSDAQARILKMEKEITFLKEKSEGTDMVGYVERLIPRLLGEDHFPTPVTIERAHRLGRATDRTRPILVKFLNFRDKDKVLRSARDKGTVLLDNNRVSFYPDYSIEVQRKMLAFNEVKKKVREKNIEYATRYPAKLRIRHGGGFKLFSAPSEVETFLSSVQDEEQS</sequence>
<reference evidence="2" key="3">
    <citation type="submission" date="2025-09" db="UniProtKB">
        <authorList>
            <consortium name="Ensembl"/>
        </authorList>
    </citation>
    <scope>IDENTIFICATION</scope>
</reference>
<feature type="coiled-coil region" evidence="1">
    <location>
        <begin position="6"/>
        <end position="83"/>
    </location>
</feature>
<reference evidence="3" key="1">
    <citation type="submission" date="2013-10" db="EMBL/GenBank/DDBJ databases">
        <authorList>
            <person name="Schartl M."/>
            <person name="Warren W."/>
        </authorList>
    </citation>
    <scope>NUCLEOTIDE SEQUENCE [LARGE SCALE GENOMIC DNA]</scope>
    <source>
        <strain evidence="3">female</strain>
    </source>
</reference>
<dbReference type="EMBL" id="AYCK01019880">
    <property type="status" value="NOT_ANNOTATED_CDS"/>
    <property type="molecule type" value="Genomic_DNA"/>
</dbReference>
<evidence type="ECO:0008006" key="4">
    <source>
        <dbReference type="Google" id="ProtNLM"/>
    </source>
</evidence>
<dbReference type="InterPro" id="IPR042566">
    <property type="entry name" value="L1_C"/>
</dbReference>
<dbReference type="GeneTree" id="ENSGT00940000174664"/>
<evidence type="ECO:0000256" key="1">
    <source>
        <dbReference type="SAM" id="Coils"/>
    </source>
</evidence>
<reference evidence="2" key="2">
    <citation type="submission" date="2025-08" db="UniProtKB">
        <authorList>
            <consortium name="Ensembl"/>
        </authorList>
    </citation>
    <scope>IDENTIFICATION</scope>
</reference>
<dbReference type="SUPFAM" id="SSF57997">
    <property type="entry name" value="Tropomyosin"/>
    <property type="match status" value="1"/>
</dbReference>
<dbReference type="Gene3D" id="3.30.250.20">
    <property type="entry name" value="L1 transposable element, C-terminal domain"/>
    <property type="match status" value="1"/>
</dbReference>
<dbReference type="PANTHER" id="PTHR11505">
    <property type="entry name" value="L1 TRANSPOSABLE ELEMENT-RELATED"/>
    <property type="match status" value="1"/>
</dbReference>
<keyword evidence="3" id="KW-1185">Reference proteome</keyword>
<evidence type="ECO:0000313" key="3">
    <source>
        <dbReference type="Proteomes" id="UP000028760"/>
    </source>
</evidence>
<accession>A0A087X5T4</accession>
<dbReference type="Gene3D" id="1.20.5.340">
    <property type="match status" value="1"/>
</dbReference>
<keyword evidence="1" id="KW-0175">Coiled coil</keyword>
<protein>
    <recommendedName>
        <fullName evidence="4">L1 transposable element RRM domain-containing protein</fullName>
    </recommendedName>
</protein>
<dbReference type="InterPro" id="IPR004244">
    <property type="entry name" value="Transposase_22"/>
</dbReference>
<dbReference type="OMA" id="NIEYATR"/>
<dbReference type="STRING" id="48698.ENSPFOP00000001137"/>
<name>A0A087X5T4_POEFO</name>
<dbReference type="AlphaFoldDB" id="A0A087X5T4"/>